<evidence type="ECO:0000259" key="1">
    <source>
        <dbReference type="PROSITE" id="PS50097"/>
    </source>
</evidence>
<dbReference type="SUPFAM" id="SSF54695">
    <property type="entry name" value="POZ domain"/>
    <property type="match status" value="1"/>
</dbReference>
<comment type="caution">
    <text evidence="2">The sequence shown here is derived from an EMBL/GenBank/DDBJ whole genome shotgun (WGS) entry which is preliminary data.</text>
</comment>
<accession>A0A8H5G8J8</accession>
<sequence>MDQDSGNDIQRESKPMISEDSIQSSSVYLRDEAYYFEDGNIVFLVQDRLFRVHRSLFERSSTFFRTLFSLPQGDATHEGKSDEAPIACQDTVEDFQALCWAIYASPPEVYAQKNVDTIDIPKLISVVGISHKYELSTLRDWALDIIDDFSTTYPEKLILRCRKWDRVGRILTLAKMSKREDLVQRIQDDWLRRITANESNAFMNALRTAETCEELRMFHGRVYYTYLKATNIMSAKNTGAISIGDVGAYKDEAMAKLTDQRRSRLCQGYWSLMLLRPRLMQAPTLEDVPACSVHSSECTSAWQTWWRIILTEAQRSGRNLDDPVEIMEEVQKRLPNSLAKSPGHTSLYGSYIHAPPCDAVIRAQAQQMVDSFFDSLPDRFIVS</sequence>
<feature type="domain" description="BTB" evidence="1">
    <location>
        <begin position="39"/>
        <end position="111"/>
    </location>
</feature>
<reference evidence="2 3" key="1">
    <citation type="journal article" date="2020" name="ISME J.">
        <title>Uncovering the hidden diversity of litter-decomposition mechanisms in mushroom-forming fungi.</title>
        <authorList>
            <person name="Floudas D."/>
            <person name="Bentzer J."/>
            <person name="Ahren D."/>
            <person name="Johansson T."/>
            <person name="Persson P."/>
            <person name="Tunlid A."/>
        </authorList>
    </citation>
    <scope>NUCLEOTIDE SEQUENCE [LARGE SCALE GENOMIC DNA]</scope>
    <source>
        <strain evidence="2 3">CBS 146.42</strain>
    </source>
</reference>
<keyword evidence="3" id="KW-1185">Reference proteome</keyword>
<dbReference type="Proteomes" id="UP000559027">
    <property type="component" value="Unassembled WGS sequence"/>
</dbReference>
<dbReference type="EMBL" id="JAACJO010000003">
    <property type="protein sequence ID" value="KAF5360344.1"/>
    <property type="molecule type" value="Genomic_DNA"/>
</dbReference>
<dbReference type="InterPro" id="IPR011333">
    <property type="entry name" value="SKP1/BTB/POZ_sf"/>
</dbReference>
<evidence type="ECO:0000313" key="2">
    <source>
        <dbReference type="EMBL" id="KAF5360344.1"/>
    </source>
</evidence>
<dbReference type="Gene3D" id="3.30.710.10">
    <property type="entry name" value="Potassium Channel Kv1.1, Chain A"/>
    <property type="match status" value="1"/>
</dbReference>
<proteinExistence type="predicted"/>
<evidence type="ECO:0000313" key="3">
    <source>
        <dbReference type="Proteomes" id="UP000559027"/>
    </source>
</evidence>
<protein>
    <recommendedName>
        <fullName evidence="1">BTB domain-containing protein</fullName>
    </recommendedName>
</protein>
<organism evidence="2 3">
    <name type="scientific">Leucocoprinus leucothites</name>
    <dbReference type="NCBI Taxonomy" id="201217"/>
    <lineage>
        <taxon>Eukaryota</taxon>
        <taxon>Fungi</taxon>
        <taxon>Dikarya</taxon>
        <taxon>Basidiomycota</taxon>
        <taxon>Agaricomycotina</taxon>
        <taxon>Agaricomycetes</taxon>
        <taxon>Agaricomycetidae</taxon>
        <taxon>Agaricales</taxon>
        <taxon>Agaricineae</taxon>
        <taxon>Agaricaceae</taxon>
        <taxon>Leucocoprinus</taxon>
    </lineage>
</organism>
<dbReference type="AlphaFoldDB" id="A0A8H5G8J8"/>
<dbReference type="PROSITE" id="PS50097">
    <property type="entry name" value="BTB"/>
    <property type="match status" value="1"/>
</dbReference>
<dbReference type="OrthoDB" id="2886395at2759"/>
<gene>
    <name evidence="2" type="ORF">D9756_005083</name>
</gene>
<dbReference type="InterPro" id="IPR000210">
    <property type="entry name" value="BTB/POZ_dom"/>
</dbReference>
<name>A0A8H5G8J8_9AGAR</name>